<gene>
    <name evidence="3" type="ORF">XENOCAPTIV_014880</name>
</gene>
<comment type="caution">
    <text evidence="3">The sequence shown here is derived from an EMBL/GenBank/DDBJ whole genome shotgun (WGS) entry which is preliminary data.</text>
</comment>
<accession>A0ABV0R3S1</accession>
<evidence type="ECO:0000313" key="3">
    <source>
        <dbReference type="EMBL" id="MEQ2202311.1"/>
    </source>
</evidence>
<reference evidence="3 4" key="1">
    <citation type="submission" date="2021-06" db="EMBL/GenBank/DDBJ databases">
        <authorList>
            <person name="Palmer J.M."/>
        </authorList>
    </citation>
    <scope>NUCLEOTIDE SEQUENCE [LARGE SCALE GENOMIC DNA]</scope>
    <source>
        <strain evidence="3 4">XC_2019</strain>
        <tissue evidence="3">Muscle</tissue>
    </source>
</reference>
<proteinExistence type="predicted"/>
<feature type="compositionally biased region" description="Polar residues" evidence="1">
    <location>
        <begin position="162"/>
        <end position="172"/>
    </location>
</feature>
<organism evidence="3 4">
    <name type="scientific">Xenoophorus captivus</name>
    <dbReference type="NCBI Taxonomy" id="1517983"/>
    <lineage>
        <taxon>Eukaryota</taxon>
        <taxon>Metazoa</taxon>
        <taxon>Chordata</taxon>
        <taxon>Craniata</taxon>
        <taxon>Vertebrata</taxon>
        <taxon>Euteleostomi</taxon>
        <taxon>Actinopterygii</taxon>
        <taxon>Neopterygii</taxon>
        <taxon>Teleostei</taxon>
        <taxon>Neoteleostei</taxon>
        <taxon>Acanthomorphata</taxon>
        <taxon>Ovalentaria</taxon>
        <taxon>Atherinomorphae</taxon>
        <taxon>Cyprinodontiformes</taxon>
        <taxon>Goodeidae</taxon>
        <taxon>Xenoophorus</taxon>
    </lineage>
</organism>
<keyword evidence="4" id="KW-1185">Reference proteome</keyword>
<name>A0ABV0R3S1_9TELE</name>
<evidence type="ECO:0000313" key="4">
    <source>
        <dbReference type="Proteomes" id="UP001434883"/>
    </source>
</evidence>
<feature type="compositionally biased region" description="Low complexity" evidence="1">
    <location>
        <begin position="182"/>
        <end position="191"/>
    </location>
</feature>
<feature type="region of interest" description="Disordered" evidence="1">
    <location>
        <begin position="223"/>
        <end position="280"/>
    </location>
</feature>
<feature type="region of interest" description="Disordered" evidence="1">
    <location>
        <begin position="34"/>
        <end position="109"/>
    </location>
</feature>
<sequence length="302" mass="33229">AESPVLPLISLLLFHRCFTSPQCGSATQFVPQHNTPIPSPYTPQSPADYIQYNPPSYSHQTQQEPRPPLIMQSPPLDVPQGPAPDLLLTTPDRKKKQRERSKEENENMDKNVFYDIVSSPSKDSARLTLKLSRVKIPDMGHSEELLPTSPMDSVHETDVLNNDIQSSSSPQDFSHKTEVEEQANSQQAAAQPNTRETGVISGLVFDDSEIEALAEIERIESANDRERCSKEVQDKDKPLKKRKQDTYPQEPGVETSEGPSAHGGSNVNKPTPRKSSAASNGITSEVEVFIILAGVQVAVIGI</sequence>
<protein>
    <submittedName>
        <fullName evidence="3">Uncharacterized protein</fullName>
    </submittedName>
</protein>
<feature type="compositionally biased region" description="Polar residues" evidence="1">
    <location>
        <begin position="263"/>
        <end position="280"/>
    </location>
</feature>
<keyword evidence="2" id="KW-0732">Signal</keyword>
<evidence type="ECO:0000256" key="2">
    <source>
        <dbReference type="SAM" id="SignalP"/>
    </source>
</evidence>
<feature type="chain" id="PRO_5045768079" evidence="2">
    <location>
        <begin position="20"/>
        <end position="302"/>
    </location>
</feature>
<feature type="compositionally biased region" description="Polar residues" evidence="1">
    <location>
        <begin position="53"/>
        <end position="64"/>
    </location>
</feature>
<feature type="region of interest" description="Disordered" evidence="1">
    <location>
        <begin position="162"/>
        <end position="195"/>
    </location>
</feature>
<feature type="signal peptide" evidence="2">
    <location>
        <begin position="1"/>
        <end position="19"/>
    </location>
</feature>
<dbReference type="EMBL" id="JAHRIN010033640">
    <property type="protein sequence ID" value="MEQ2202311.1"/>
    <property type="molecule type" value="Genomic_DNA"/>
</dbReference>
<evidence type="ECO:0000256" key="1">
    <source>
        <dbReference type="SAM" id="MobiDB-lite"/>
    </source>
</evidence>
<feature type="compositionally biased region" description="Basic and acidic residues" evidence="1">
    <location>
        <begin position="100"/>
        <end position="109"/>
    </location>
</feature>
<feature type="non-terminal residue" evidence="3">
    <location>
        <position position="1"/>
    </location>
</feature>
<dbReference type="Proteomes" id="UP001434883">
    <property type="component" value="Unassembled WGS sequence"/>
</dbReference>
<feature type="compositionally biased region" description="Basic and acidic residues" evidence="1">
    <location>
        <begin position="223"/>
        <end position="237"/>
    </location>
</feature>